<sequence length="128" mass="14184">MAYWGIAYAGGPNYNKSWHMLTPDDIESSFAKINGALVQANAPSVERALITALIARYPNSVVGNSDNLAHFDYRYAEVMHSVYEAYGEDLDVTALFADAVMCTRSRQLWDTNIGETTSKDVDDVRLAL</sequence>
<name>A0AAD4IKF8_9PLEO</name>
<dbReference type="PANTHER" id="PTHR45588">
    <property type="entry name" value="TPR DOMAIN-CONTAINING PROTEIN"/>
    <property type="match status" value="1"/>
</dbReference>
<reference evidence="1" key="1">
    <citation type="submission" date="2021-07" db="EMBL/GenBank/DDBJ databases">
        <title>Genome Resource of American Ginseng Black Spot Pathogen Alternaria panax.</title>
        <authorList>
            <person name="Qiu C."/>
            <person name="Wang W."/>
            <person name="Liu Z."/>
        </authorList>
    </citation>
    <scope>NUCLEOTIDE SEQUENCE</scope>
    <source>
        <strain evidence="1">BNCC115425</strain>
    </source>
</reference>
<accession>A0AAD4IKF8</accession>
<evidence type="ECO:0000313" key="2">
    <source>
        <dbReference type="Proteomes" id="UP001199106"/>
    </source>
</evidence>
<gene>
    <name evidence="1" type="ORF">G6011_01236</name>
</gene>
<dbReference type="Proteomes" id="UP001199106">
    <property type="component" value="Unassembled WGS sequence"/>
</dbReference>
<evidence type="ECO:0000313" key="1">
    <source>
        <dbReference type="EMBL" id="KAG9196115.1"/>
    </source>
</evidence>
<dbReference type="PANTHER" id="PTHR45588:SF1">
    <property type="entry name" value="WW DOMAIN-CONTAINING PROTEIN"/>
    <property type="match status" value="1"/>
</dbReference>
<keyword evidence="2" id="KW-1185">Reference proteome</keyword>
<dbReference type="AlphaFoldDB" id="A0AAD4IKF8"/>
<protein>
    <submittedName>
        <fullName evidence="1">Uncharacterized protein</fullName>
    </submittedName>
</protein>
<organism evidence="1 2">
    <name type="scientific">Alternaria panax</name>
    <dbReference type="NCBI Taxonomy" id="48097"/>
    <lineage>
        <taxon>Eukaryota</taxon>
        <taxon>Fungi</taxon>
        <taxon>Dikarya</taxon>
        <taxon>Ascomycota</taxon>
        <taxon>Pezizomycotina</taxon>
        <taxon>Dothideomycetes</taxon>
        <taxon>Pleosporomycetidae</taxon>
        <taxon>Pleosporales</taxon>
        <taxon>Pleosporineae</taxon>
        <taxon>Pleosporaceae</taxon>
        <taxon>Alternaria</taxon>
        <taxon>Alternaria sect. Panax</taxon>
    </lineage>
</organism>
<proteinExistence type="predicted"/>
<comment type="caution">
    <text evidence="1">The sequence shown here is derived from an EMBL/GenBank/DDBJ whole genome shotgun (WGS) entry which is preliminary data.</text>
</comment>
<dbReference type="EMBL" id="JAANER010000001">
    <property type="protein sequence ID" value="KAG9196115.1"/>
    <property type="molecule type" value="Genomic_DNA"/>
</dbReference>